<sequence>YSLQDISNVVDIFDTVNFLCSKSIPIPQIYESYITTTLYGPPQVLLSSNKILYFFEYLDDESNLMTLMTNVLEYDIISNSWQLINTSGAVPSQRSEFTAVSTSDGRVIIYGGTRNMLAATPSLVVLNTSNYEWSVPSEINHVGPLTQHTSIIVNNYMIVACGINVTNNKSNDCIYKLDISDPLIYKWSLFSNTTNNFVLQKPNSTTLPTTLPTSSSSPDNSISNNSLFFGIGVGVGIGII</sequence>
<dbReference type="EMBL" id="CAJVQC010089423">
    <property type="protein sequence ID" value="CAG8824757.1"/>
    <property type="molecule type" value="Genomic_DNA"/>
</dbReference>
<proteinExistence type="predicted"/>
<feature type="non-terminal residue" evidence="1">
    <location>
        <position position="1"/>
    </location>
</feature>
<name>A0ACA9S3N3_9GLOM</name>
<accession>A0ACA9S3N3</accession>
<feature type="non-terminal residue" evidence="1">
    <location>
        <position position="240"/>
    </location>
</feature>
<dbReference type="Proteomes" id="UP000789920">
    <property type="component" value="Unassembled WGS sequence"/>
</dbReference>
<comment type="caution">
    <text evidence="1">The sequence shown here is derived from an EMBL/GenBank/DDBJ whole genome shotgun (WGS) entry which is preliminary data.</text>
</comment>
<gene>
    <name evidence="1" type="ORF">RPERSI_LOCUS26323</name>
</gene>
<keyword evidence="2" id="KW-1185">Reference proteome</keyword>
<evidence type="ECO:0000313" key="1">
    <source>
        <dbReference type="EMBL" id="CAG8824757.1"/>
    </source>
</evidence>
<reference evidence="1" key="1">
    <citation type="submission" date="2021-06" db="EMBL/GenBank/DDBJ databases">
        <authorList>
            <person name="Kallberg Y."/>
            <person name="Tangrot J."/>
            <person name="Rosling A."/>
        </authorList>
    </citation>
    <scope>NUCLEOTIDE SEQUENCE</scope>
    <source>
        <strain evidence="1">MA461A</strain>
    </source>
</reference>
<protein>
    <submittedName>
        <fullName evidence="1">4731_t:CDS:1</fullName>
    </submittedName>
</protein>
<organism evidence="1 2">
    <name type="scientific">Racocetra persica</name>
    <dbReference type="NCBI Taxonomy" id="160502"/>
    <lineage>
        <taxon>Eukaryota</taxon>
        <taxon>Fungi</taxon>
        <taxon>Fungi incertae sedis</taxon>
        <taxon>Mucoromycota</taxon>
        <taxon>Glomeromycotina</taxon>
        <taxon>Glomeromycetes</taxon>
        <taxon>Diversisporales</taxon>
        <taxon>Gigasporaceae</taxon>
        <taxon>Racocetra</taxon>
    </lineage>
</organism>
<evidence type="ECO:0000313" key="2">
    <source>
        <dbReference type="Proteomes" id="UP000789920"/>
    </source>
</evidence>